<keyword evidence="5 9" id="KW-0418">Kinase</keyword>
<comment type="pathway">
    <text evidence="10">Amino-acid biosynthesis; L-threonine biosynthesis; L-threonine from L-aspartate: step 1/5.</text>
</comment>
<dbReference type="PANTHER" id="PTHR21499:SF59">
    <property type="entry name" value="ASPARTOKINASE"/>
    <property type="match status" value="1"/>
</dbReference>
<feature type="binding site" evidence="8">
    <location>
        <position position="124"/>
    </location>
    <ligand>
        <name>substrate</name>
    </ligand>
</feature>
<evidence type="ECO:0000256" key="1">
    <source>
        <dbReference type="ARBA" id="ARBA00004766"/>
    </source>
</evidence>
<keyword evidence="10" id="KW-0028">Amino-acid biosynthesis</keyword>
<dbReference type="Gene3D" id="3.40.1160.10">
    <property type="entry name" value="Acetylglutamate kinase-like"/>
    <property type="match status" value="1"/>
</dbReference>
<gene>
    <name evidence="13" type="ORF">DPF_0882</name>
</gene>
<dbReference type="GO" id="GO:0005524">
    <property type="term" value="F:ATP binding"/>
    <property type="evidence" value="ECO:0007669"/>
    <property type="project" value="UniProtKB-KW"/>
</dbReference>
<comment type="pathway">
    <text evidence="10">Amino-acid biosynthesis; L-methionine biosynthesis via de novo pathway; L-homoserine from L-aspartate: step 1/3.</text>
</comment>
<evidence type="ECO:0000256" key="6">
    <source>
        <dbReference type="ARBA" id="ARBA00022840"/>
    </source>
</evidence>
<dbReference type="STRING" id="1592317.DPF_0882"/>
<evidence type="ECO:0000259" key="12">
    <source>
        <dbReference type="Pfam" id="PF22468"/>
    </source>
</evidence>
<dbReference type="InterPro" id="IPR001341">
    <property type="entry name" value="Asp_kinase"/>
</dbReference>
<feature type="binding site" evidence="8">
    <location>
        <position position="239"/>
    </location>
    <ligand>
        <name>ATP</name>
        <dbReference type="ChEBI" id="CHEBI:30616"/>
    </ligand>
</feature>
<proteinExistence type="inferred from homology"/>
<dbReference type="InterPro" id="IPR054352">
    <property type="entry name" value="ACT_Aspartokinase"/>
</dbReference>
<keyword evidence="4 8" id="KW-0547">Nucleotide-binding</keyword>
<dbReference type="RefSeq" id="WP_069857665.1">
    <property type="nucleotide sequence ID" value="NZ_BDFE01000009.1"/>
</dbReference>
<protein>
    <recommendedName>
        <fullName evidence="9">Aspartokinase</fullName>
        <ecNumber evidence="9">2.7.2.4</ecNumber>
    </recommendedName>
</protein>
<comment type="similarity">
    <text evidence="2 9">Belongs to the aspartokinase family.</text>
</comment>
<keyword evidence="6 8" id="KW-0067">ATP-binding</keyword>
<dbReference type="Gene3D" id="3.30.70.260">
    <property type="match status" value="2"/>
</dbReference>
<dbReference type="GO" id="GO:0005829">
    <property type="term" value="C:cytosol"/>
    <property type="evidence" value="ECO:0007669"/>
    <property type="project" value="TreeGrafter"/>
</dbReference>
<comment type="pathway">
    <text evidence="1 10">Amino-acid biosynthesis; L-lysine biosynthesis via DAP pathway; (S)-tetrahydrodipicolinate from L-aspartate: step 1/4.</text>
</comment>
<sequence>MRVIKIGGGCLHGKETIAQILDLVAVHGKGQVIVVSALNGITNSLIEGMDLALKDEENIPAIISRLKNKHMLVARHLIACKTKQQAFARDLAKALNRLERLYYGLNFTREISPRMRDIISSFGERFSAALLAFALECRGCKAVYRLPHKIGLITDGKFGDATALLSKTADHFKKHLKPVIAPDTVVFVPGFFGVSAEGDITTFGRGGSDYSAAVVAAALDAQSLEIWKDVDGFLSADPRMVPGASLIPTLSYEEAAELAYFGAAILHPRTIEPVRKKKIPIAIKNTLHPDIQGSVITMESSRCRMAVKSVAHTTDIGILKVHASGVGARQGILGLVANRIAEAGINIKSVVTSQTCISLLLASQDLEAGHMALKTLDPKPYQRIEKVDNAALIAIVGDGLLQCKGIAARCFSAVAKADVCIEMISFGPSKAALYFLVPKNELATTVNAIHTTFFQEDVAEGQPCHETCS</sequence>
<evidence type="ECO:0000256" key="7">
    <source>
        <dbReference type="ARBA" id="ARBA00047872"/>
    </source>
</evidence>
<feature type="domain" description="Aspartate/glutamate/uridylate kinase" evidence="11">
    <location>
        <begin position="2"/>
        <end position="285"/>
    </location>
</feature>
<evidence type="ECO:0000256" key="9">
    <source>
        <dbReference type="RuleBase" id="RU003448"/>
    </source>
</evidence>
<dbReference type="CDD" id="cd04892">
    <property type="entry name" value="ACT_AK-like_2"/>
    <property type="match status" value="1"/>
</dbReference>
<dbReference type="PIRSF" id="PIRSF000726">
    <property type="entry name" value="Asp_kin"/>
    <property type="match status" value="1"/>
</dbReference>
<dbReference type="Proteomes" id="UP000095200">
    <property type="component" value="Unassembled WGS sequence"/>
</dbReference>
<dbReference type="Pfam" id="PF00696">
    <property type="entry name" value="AA_kinase"/>
    <property type="match status" value="1"/>
</dbReference>
<dbReference type="EC" id="2.7.2.4" evidence="9"/>
<evidence type="ECO:0000313" key="13">
    <source>
        <dbReference type="EMBL" id="GAU08179.1"/>
    </source>
</evidence>
<dbReference type="UniPathway" id="UPA00034">
    <property type="reaction ID" value="UER00015"/>
</dbReference>
<dbReference type="UniPathway" id="UPA00051">
    <property type="reaction ID" value="UER00462"/>
</dbReference>
<evidence type="ECO:0000256" key="3">
    <source>
        <dbReference type="ARBA" id="ARBA00022679"/>
    </source>
</evidence>
<dbReference type="InterPro" id="IPR036393">
    <property type="entry name" value="AceGlu_kinase-like_sf"/>
</dbReference>
<dbReference type="GO" id="GO:0009090">
    <property type="term" value="P:homoserine biosynthetic process"/>
    <property type="evidence" value="ECO:0007669"/>
    <property type="project" value="TreeGrafter"/>
</dbReference>
<organism evidence="13 14">
    <name type="scientific">Desulfoplanes formicivorans</name>
    <dbReference type="NCBI Taxonomy" id="1592317"/>
    <lineage>
        <taxon>Bacteria</taxon>
        <taxon>Pseudomonadati</taxon>
        <taxon>Thermodesulfobacteriota</taxon>
        <taxon>Desulfovibrionia</taxon>
        <taxon>Desulfovibrionales</taxon>
        <taxon>Desulfoplanaceae</taxon>
        <taxon>Desulfoplanes</taxon>
    </lineage>
</organism>
<dbReference type="AlphaFoldDB" id="A0A194AHE4"/>
<dbReference type="InterPro" id="IPR001048">
    <property type="entry name" value="Asp/Glu/Uridylate_kinase"/>
</dbReference>
<dbReference type="GO" id="GO:0009088">
    <property type="term" value="P:threonine biosynthetic process"/>
    <property type="evidence" value="ECO:0007669"/>
    <property type="project" value="UniProtKB-UniPathway"/>
</dbReference>
<evidence type="ECO:0000256" key="5">
    <source>
        <dbReference type="ARBA" id="ARBA00022777"/>
    </source>
</evidence>
<dbReference type="InterPro" id="IPR045865">
    <property type="entry name" value="ACT-like_dom_sf"/>
</dbReference>
<dbReference type="Pfam" id="PF22468">
    <property type="entry name" value="ACT_9"/>
    <property type="match status" value="1"/>
</dbReference>
<dbReference type="SUPFAM" id="SSF53633">
    <property type="entry name" value="Carbamate kinase-like"/>
    <property type="match status" value="1"/>
</dbReference>
<evidence type="ECO:0000259" key="11">
    <source>
        <dbReference type="Pfam" id="PF00696"/>
    </source>
</evidence>
<dbReference type="OrthoDB" id="9799110at2"/>
<feature type="domain" description="Aspartokinase ACT" evidence="12">
    <location>
        <begin position="393"/>
        <end position="453"/>
    </location>
</feature>
<comment type="catalytic activity">
    <reaction evidence="7 9">
        <text>L-aspartate + ATP = 4-phospho-L-aspartate + ADP</text>
        <dbReference type="Rhea" id="RHEA:23776"/>
        <dbReference type="ChEBI" id="CHEBI:29991"/>
        <dbReference type="ChEBI" id="CHEBI:30616"/>
        <dbReference type="ChEBI" id="CHEBI:57535"/>
        <dbReference type="ChEBI" id="CHEBI:456216"/>
        <dbReference type="EC" id="2.7.2.4"/>
    </reaction>
</comment>
<evidence type="ECO:0000256" key="8">
    <source>
        <dbReference type="PIRSR" id="PIRSR000726-1"/>
    </source>
</evidence>
<keyword evidence="14" id="KW-1185">Reference proteome</keyword>
<dbReference type="Gene3D" id="1.20.120.1320">
    <property type="entry name" value="Aspartokinase, catalytic domain"/>
    <property type="match status" value="1"/>
</dbReference>
<dbReference type="UniPathway" id="UPA00050">
    <property type="reaction ID" value="UER00461"/>
</dbReference>
<accession>A0A194AHE4</accession>
<evidence type="ECO:0000313" key="14">
    <source>
        <dbReference type="Proteomes" id="UP000095200"/>
    </source>
</evidence>
<dbReference type="InterPro" id="IPR005260">
    <property type="entry name" value="Asp_kin_monofn"/>
</dbReference>
<dbReference type="GO" id="GO:0004072">
    <property type="term" value="F:aspartate kinase activity"/>
    <property type="evidence" value="ECO:0007669"/>
    <property type="project" value="UniProtKB-EC"/>
</dbReference>
<dbReference type="GO" id="GO:0009089">
    <property type="term" value="P:lysine biosynthetic process via diaminopimelate"/>
    <property type="evidence" value="ECO:0007669"/>
    <property type="project" value="UniProtKB-UniPathway"/>
</dbReference>
<dbReference type="InterPro" id="IPR042199">
    <property type="entry name" value="AsparK_Bifunc_asparK/hSer_DH"/>
</dbReference>
<keyword evidence="3 9" id="KW-0808">Transferase</keyword>
<dbReference type="SUPFAM" id="SSF55021">
    <property type="entry name" value="ACT-like"/>
    <property type="match status" value="2"/>
</dbReference>
<name>A0A194AHE4_9BACT</name>
<evidence type="ECO:0000256" key="4">
    <source>
        <dbReference type="ARBA" id="ARBA00022741"/>
    </source>
</evidence>
<comment type="caution">
    <text evidence="13">The sequence shown here is derived from an EMBL/GenBank/DDBJ whole genome shotgun (WGS) entry which is preliminary data.</text>
</comment>
<evidence type="ECO:0000256" key="10">
    <source>
        <dbReference type="RuleBase" id="RU004249"/>
    </source>
</evidence>
<dbReference type="NCBIfam" id="TIGR00657">
    <property type="entry name" value="asp_kinases"/>
    <property type="match status" value="1"/>
</dbReference>
<dbReference type="PANTHER" id="PTHR21499">
    <property type="entry name" value="ASPARTATE KINASE"/>
    <property type="match status" value="1"/>
</dbReference>
<reference evidence="14" key="1">
    <citation type="submission" date="2016-06" db="EMBL/GenBank/DDBJ databases">
        <title>Draft genome sequence of Desulfoplanes formicivorans strain Pf12B.</title>
        <authorList>
            <person name="Watanabe M."/>
            <person name="Kojima H."/>
            <person name="Fukui M."/>
        </authorList>
    </citation>
    <scope>NUCLEOTIDE SEQUENCE [LARGE SCALE GENOMIC DNA]</scope>
    <source>
        <strain evidence="14">Pf12B</strain>
    </source>
</reference>
<evidence type="ECO:0000256" key="2">
    <source>
        <dbReference type="ARBA" id="ARBA00010122"/>
    </source>
</evidence>
<dbReference type="EMBL" id="BDFE01000009">
    <property type="protein sequence ID" value="GAU08179.1"/>
    <property type="molecule type" value="Genomic_DNA"/>
</dbReference>